<dbReference type="EMBL" id="FNBP01000004">
    <property type="protein sequence ID" value="SDG04719.1"/>
    <property type="molecule type" value="Genomic_DNA"/>
</dbReference>
<keyword evidence="3" id="KW-1185">Reference proteome</keyword>
<accession>A0A1G7R3L4</accession>
<evidence type="ECO:0000313" key="2">
    <source>
        <dbReference type="EMBL" id="SDG04719.1"/>
    </source>
</evidence>
<name>A0A1G7R3L4_9RHOB</name>
<reference evidence="3" key="1">
    <citation type="submission" date="2016-10" db="EMBL/GenBank/DDBJ databases">
        <authorList>
            <person name="Varghese N."/>
            <person name="Submissions S."/>
        </authorList>
    </citation>
    <scope>NUCLEOTIDE SEQUENCE [LARGE SCALE GENOMIC DNA]</scope>
    <source>
        <strain evidence="3">DSM 16477</strain>
    </source>
</reference>
<dbReference type="OrthoDB" id="8101243at2"/>
<dbReference type="AlphaFoldDB" id="A0A1G7R3L4"/>
<sequence>MTAQKSLQEPSKRESIAERTSAAATEIIDKETSKRQEKTARLREARLKHEQAGNPQNPTVA</sequence>
<dbReference type="RefSeq" id="WP_093741683.1">
    <property type="nucleotide sequence ID" value="NZ_FNBP01000004.1"/>
</dbReference>
<feature type="compositionally biased region" description="Basic and acidic residues" evidence="1">
    <location>
        <begin position="27"/>
        <end position="51"/>
    </location>
</feature>
<proteinExistence type="predicted"/>
<gene>
    <name evidence="2" type="ORF">SAMN04489759_104240</name>
</gene>
<evidence type="ECO:0000256" key="1">
    <source>
        <dbReference type="SAM" id="MobiDB-lite"/>
    </source>
</evidence>
<feature type="region of interest" description="Disordered" evidence="1">
    <location>
        <begin position="1"/>
        <end position="61"/>
    </location>
</feature>
<organism evidence="2 3">
    <name type="scientific">Sulfitobacter delicatus</name>
    <dbReference type="NCBI Taxonomy" id="218672"/>
    <lineage>
        <taxon>Bacteria</taxon>
        <taxon>Pseudomonadati</taxon>
        <taxon>Pseudomonadota</taxon>
        <taxon>Alphaproteobacteria</taxon>
        <taxon>Rhodobacterales</taxon>
        <taxon>Roseobacteraceae</taxon>
        <taxon>Sulfitobacter</taxon>
    </lineage>
</organism>
<dbReference type="Proteomes" id="UP000199399">
    <property type="component" value="Unassembled WGS sequence"/>
</dbReference>
<evidence type="ECO:0000313" key="3">
    <source>
        <dbReference type="Proteomes" id="UP000199399"/>
    </source>
</evidence>
<protein>
    <submittedName>
        <fullName evidence="2">Uncharacterized protein</fullName>
    </submittedName>
</protein>